<dbReference type="AlphaFoldDB" id="A0A7J7KNU0"/>
<feature type="region of interest" description="Disordered" evidence="1">
    <location>
        <begin position="185"/>
        <end position="216"/>
    </location>
</feature>
<comment type="caution">
    <text evidence="2">The sequence shown here is derived from an EMBL/GenBank/DDBJ whole genome shotgun (WGS) entry which is preliminary data.</text>
</comment>
<evidence type="ECO:0000313" key="2">
    <source>
        <dbReference type="EMBL" id="KAF6039765.1"/>
    </source>
</evidence>
<keyword evidence="3" id="KW-1185">Reference proteome</keyword>
<name>A0A7J7KNU0_BUGNE</name>
<organism evidence="2 3">
    <name type="scientific">Bugula neritina</name>
    <name type="common">Brown bryozoan</name>
    <name type="synonym">Sertularia neritina</name>
    <dbReference type="NCBI Taxonomy" id="10212"/>
    <lineage>
        <taxon>Eukaryota</taxon>
        <taxon>Metazoa</taxon>
        <taxon>Spiralia</taxon>
        <taxon>Lophotrochozoa</taxon>
        <taxon>Bryozoa</taxon>
        <taxon>Gymnolaemata</taxon>
        <taxon>Cheilostomatida</taxon>
        <taxon>Flustrina</taxon>
        <taxon>Buguloidea</taxon>
        <taxon>Bugulidae</taxon>
        <taxon>Bugula</taxon>
    </lineage>
</organism>
<evidence type="ECO:0000256" key="1">
    <source>
        <dbReference type="SAM" id="MobiDB-lite"/>
    </source>
</evidence>
<sequence>MLKKTKLKASWEQSFQGFKELSPSSSLTFASHSSSKSLQWESQFEVTAAPVDVDGDSEITIDSYNDEQDETKVSPVYVKQAQPLVGAKACHKSKGDMTFHHNSPDIDSFIHKMLTDTSRQDQPDSQGNVPEERITSSHPASIASTPNSVRALLQEVLADSPVSSPKRENDLELALPCTENRLLSPVRSVPMDSTHPTLINSRHESVTSHPESPSLFTDITNIPDSSAHDGYSQIIDHTQEGCVCSLPPSPTCNASQPIFSCHSHSDGDLDSTIPSFTSSFQTPELSNKLAEFVKDGKSEKGVELDLGISKKLNKGGMAEHLQQIIRREESEYSICRYQLTVNSDRDSATPVTTKQMKLVVTETSPTNNAIHTVVVCCDTIEPGTQAFLLASRLSRENNTLPRHSEITVHWPWSVYESNSLGTIIFASSVCDVSKSISQSKTSPRSETRVTIIGRQCCQCVSKGRCNNHPIYTGPYAFLHQ</sequence>
<proteinExistence type="predicted"/>
<dbReference type="Proteomes" id="UP000593567">
    <property type="component" value="Unassembled WGS sequence"/>
</dbReference>
<feature type="region of interest" description="Disordered" evidence="1">
    <location>
        <begin position="117"/>
        <end position="145"/>
    </location>
</feature>
<evidence type="ECO:0000313" key="3">
    <source>
        <dbReference type="Proteomes" id="UP000593567"/>
    </source>
</evidence>
<reference evidence="2" key="1">
    <citation type="submission" date="2020-06" db="EMBL/GenBank/DDBJ databases">
        <title>Draft genome of Bugula neritina, a colonial animal packing powerful symbionts and potential medicines.</title>
        <authorList>
            <person name="Rayko M."/>
        </authorList>
    </citation>
    <scope>NUCLEOTIDE SEQUENCE [LARGE SCALE GENOMIC DNA]</scope>
    <source>
        <strain evidence="2">Kwan_BN1</strain>
    </source>
</reference>
<dbReference type="EMBL" id="VXIV02000212">
    <property type="protein sequence ID" value="KAF6039765.1"/>
    <property type="molecule type" value="Genomic_DNA"/>
</dbReference>
<feature type="compositionally biased region" description="Polar residues" evidence="1">
    <location>
        <begin position="136"/>
        <end position="145"/>
    </location>
</feature>
<accession>A0A7J7KNU0</accession>
<protein>
    <submittedName>
        <fullName evidence="2">Uncharacterized protein</fullName>
    </submittedName>
</protein>
<gene>
    <name evidence="2" type="ORF">EB796_001917</name>
</gene>
<feature type="compositionally biased region" description="Polar residues" evidence="1">
    <location>
        <begin position="207"/>
        <end position="216"/>
    </location>
</feature>